<evidence type="ECO:0000313" key="1">
    <source>
        <dbReference type="EMBL" id="GIX90106.1"/>
    </source>
</evidence>
<proteinExistence type="predicted"/>
<evidence type="ECO:0000313" key="2">
    <source>
        <dbReference type="Proteomes" id="UP001054945"/>
    </source>
</evidence>
<organism evidence="1 2">
    <name type="scientific">Caerostris extrusa</name>
    <name type="common">Bark spider</name>
    <name type="synonym">Caerostris bankana</name>
    <dbReference type="NCBI Taxonomy" id="172846"/>
    <lineage>
        <taxon>Eukaryota</taxon>
        <taxon>Metazoa</taxon>
        <taxon>Ecdysozoa</taxon>
        <taxon>Arthropoda</taxon>
        <taxon>Chelicerata</taxon>
        <taxon>Arachnida</taxon>
        <taxon>Araneae</taxon>
        <taxon>Araneomorphae</taxon>
        <taxon>Entelegynae</taxon>
        <taxon>Araneoidea</taxon>
        <taxon>Araneidae</taxon>
        <taxon>Caerostris</taxon>
    </lineage>
</organism>
<accession>A0AAV4NZD6</accession>
<dbReference type="Proteomes" id="UP001054945">
    <property type="component" value="Unassembled WGS sequence"/>
</dbReference>
<comment type="caution">
    <text evidence="1">The sequence shown here is derived from an EMBL/GenBank/DDBJ whole genome shotgun (WGS) entry which is preliminary data.</text>
</comment>
<reference evidence="1 2" key="1">
    <citation type="submission" date="2021-06" db="EMBL/GenBank/DDBJ databases">
        <title>Caerostris extrusa draft genome.</title>
        <authorList>
            <person name="Kono N."/>
            <person name="Arakawa K."/>
        </authorList>
    </citation>
    <scope>NUCLEOTIDE SEQUENCE [LARGE SCALE GENOMIC DNA]</scope>
</reference>
<name>A0AAV4NZD6_CAEEX</name>
<protein>
    <submittedName>
        <fullName evidence="1">Uncharacterized protein</fullName>
    </submittedName>
</protein>
<dbReference type="EMBL" id="BPLR01021475">
    <property type="protein sequence ID" value="GIX90106.1"/>
    <property type="molecule type" value="Genomic_DNA"/>
</dbReference>
<sequence length="74" mass="8206">MASVCKRSSVRILREAFANEQVRGCSDDHGLRKICFAKILVLKRVGGNSSRPQENACGLGKEMDTQVMLQRVLV</sequence>
<keyword evidence="2" id="KW-1185">Reference proteome</keyword>
<gene>
    <name evidence="1" type="ORF">CEXT_504171</name>
</gene>
<dbReference type="AlphaFoldDB" id="A0AAV4NZD6"/>